<feature type="signal peptide" evidence="1">
    <location>
        <begin position="1"/>
        <end position="27"/>
    </location>
</feature>
<dbReference type="Proteomes" id="UP000325055">
    <property type="component" value="Unassembled WGS sequence"/>
</dbReference>
<dbReference type="Gene3D" id="2.40.128.720">
    <property type="match status" value="1"/>
</dbReference>
<dbReference type="EMBL" id="VVYX01000005">
    <property type="protein sequence ID" value="KAA5421353.1"/>
    <property type="molecule type" value="Genomic_DNA"/>
</dbReference>
<dbReference type="EMBL" id="JAVSNH010000002">
    <property type="protein sequence ID" value="MDT4514409.1"/>
    <property type="molecule type" value="Genomic_DNA"/>
</dbReference>
<reference evidence="9 10" key="2">
    <citation type="journal article" date="2019" name="Nat. Med.">
        <title>A library of human gut bacterial isolates paired with longitudinal multiomics data enables mechanistic microbiome research.</title>
        <authorList>
            <person name="Poyet M."/>
            <person name="Groussin M."/>
            <person name="Gibbons S.M."/>
            <person name="Avila-Pacheco J."/>
            <person name="Jiang X."/>
            <person name="Kearney S.M."/>
            <person name="Perrotta A.R."/>
            <person name="Berdy B."/>
            <person name="Zhao S."/>
            <person name="Lieberman T.D."/>
            <person name="Swanson P.K."/>
            <person name="Smith M."/>
            <person name="Roesemann S."/>
            <person name="Alexander J.E."/>
            <person name="Rich S.A."/>
            <person name="Livny J."/>
            <person name="Vlamakis H."/>
            <person name="Clish C."/>
            <person name="Bullock K."/>
            <person name="Deik A."/>
            <person name="Scott J."/>
            <person name="Pierce K.A."/>
            <person name="Xavier R.J."/>
            <person name="Alm E.J."/>
        </authorList>
    </citation>
    <scope>NUCLEOTIDE SEQUENCE [LARGE SCALE GENOMIC DNA]</scope>
    <source>
        <strain evidence="4 10">BIOML-A6</strain>
        <strain evidence="3 9">BIOML-A7</strain>
        <strain evidence="5 11">BIOML-A8</strain>
    </source>
</reference>
<evidence type="ECO:0000313" key="6">
    <source>
        <dbReference type="EMBL" id="MDE8692773.1"/>
    </source>
</evidence>
<protein>
    <submittedName>
        <fullName evidence="3">DUF3836 domain-containing protein</fullName>
    </submittedName>
</protein>
<evidence type="ECO:0000313" key="8">
    <source>
        <dbReference type="Proteomes" id="UP000061809"/>
    </source>
</evidence>
<dbReference type="PATRIC" id="fig|246787.4.peg.2971"/>
<dbReference type="Proteomes" id="UP001221924">
    <property type="component" value="Unassembled WGS sequence"/>
</dbReference>
<evidence type="ECO:0000313" key="11">
    <source>
        <dbReference type="Proteomes" id="UP000482653"/>
    </source>
</evidence>
<dbReference type="Proteomes" id="UP000448877">
    <property type="component" value="Unassembled WGS sequence"/>
</dbReference>
<dbReference type="RefSeq" id="WP_007211476.1">
    <property type="nucleotide sequence ID" value="NZ_CABMLT010000003.1"/>
</dbReference>
<reference evidence="6" key="3">
    <citation type="submission" date="2023-03" db="EMBL/GenBank/DDBJ databases">
        <title>DFI Biobank Strains.</title>
        <authorList>
            <person name="Mostad J."/>
            <person name="Paddock L."/>
            <person name="Medina S."/>
            <person name="Waligurski E."/>
            <person name="Barat B."/>
            <person name="Smith R."/>
            <person name="Burgo V."/>
            <person name="Metcalfe C."/>
            <person name="Woodson C."/>
            <person name="Sundararajan A."/>
            <person name="Ramaswamy R."/>
            <person name="Lin H."/>
            <person name="Pamer E.G."/>
        </authorList>
    </citation>
    <scope>NUCLEOTIDE SEQUENCE</scope>
    <source>
        <strain evidence="6">DFI.9.5</strain>
    </source>
</reference>
<reference evidence="7" key="4">
    <citation type="submission" date="2023-08" db="EMBL/GenBank/DDBJ databases">
        <title>Reintroducing virulent viruses to syntetic microbiomes.</title>
        <authorList>
            <person name="Wilde J."/>
            <person name="Boyes R."/>
            <person name="Robinson A.V."/>
            <person name="Daisley B.A."/>
            <person name="Allen-Vercoe E."/>
        </authorList>
    </citation>
    <scope>NUCLEOTIDE SEQUENCE</scope>
    <source>
        <strain evidence="7">225I_12FAA</strain>
    </source>
</reference>
<dbReference type="InterPro" id="IPR024339">
    <property type="entry name" value="DUF3836"/>
</dbReference>
<evidence type="ECO:0000313" key="3">
    <source>
        <dbReference type="EMBL" id="KAA5403582.1"/>
    </source>
</evidence>
<evidence type="ECO:0000313" key="5">
    <source>
        <dbReference type="EMBL" id="KAA5421353.1"/>
    </source>
</evidence>
<dbReference type="EMBL" id="JARFID010000001">
    <property type="protein sequence ID" value="MDE8692773.1"/>
    <property type="molecule type" value="Genomic_DNA"/>
</dbReference>
<gene>
    <name evidence="2" type="ORF">BcellWH2_02874</name>
    <name evidence="4" type="ORF">F2Y81_18325</name>
    <name evidence="3" type="ORF">F2Y86_23590</name>
    <name evidence="5" type="ORF">F2Y87_05275</name>
    <name evidence="6" type="ORF">PZH42_01515</name>
    <name evidence="7" type="ORF">RO785_25925</name>
</gene>
<sequence>MKTTSLFKAVALVAIMVASVLNSEVKAQDGFITNQVMNGELVASKTIFKQEGSYLQRHMQYTFTYDDQNRLISKEASKWDGAKDAWVPYFKMTYQYSDNEITMNYARWNESHKAYDEAVQKSVYELNDANMPTAYKAYKQDNKNKSDWTLVNHKQMDFTTNLLAIAK</sequence>
<dbReference type="EMBL" id="VVYV01000034">
    <property type="protein sequence ID" value="KAA5415253.1"/>
    <property type="molecule type" value="Genomic_DNA"/>
</dbReference>
<dbReference type="EMBL" id="CP012801">
    <property type="protein sequence ID" value="ALJ60113.1"/>
    <property type="molecule type" value="Genomic_DNA"/>
</dbReference>
<evidence type="ECO:0000313" key="2">
    <source>
        <dbReference type="EMBL" id="ALJ60113.1"/>
    </source>
</evidence>
<evidence type="ECO:0000313" key="10">
    <source>
        <dbReference type="Proteomes" id="UP000448877"/>
    </source>
</evidence>
<dbReference type="AlphaFoldDB" id="A0A0P0GJE5"/>
<reference evidence="2 8" key="1">
    <citation type="journal article" date="2015" name="Science">
        <title>Genetic determinants of in vivo fitness and diet responsiveness in multiple human gut Bacteroides.</title>
        <authorList>
            <person name="Wu M."/>
            <person name="McNulty N.P."/>
            <person name="Rodionov D.A."/>
            <person name="Khoroshkin M.S."/>
            <person name="Griffin N.W."/>
            <person name="Cheng J."/>
            <person name="Latreille P."/>
            <person name="Kerstetter R.A."/>
            <person name="Terrapon N."/>
            <person name="Henrissat B."/>
            <person name="Osterman A.L."/>
            <person name="Gordon J.I."/>
        </authorList>
    </citation>
    <scope>NUCLEOTIDE SEQUENCE [LARGE SCALE GENOMIC DNA]</scope>
    <source>
        <strain evidence="2 8">WH2</strain>
    </source>
</reference>
<dbReference type="eggNOG" id="ENOG5030TZA">
    <property type="taxonomic scope" value="Bacteria"/>
</dbReference>
<evidence type="ECO:0000313" key="4">
    <source>
        <dbReference type="EMBL" id="KAA5415253.1"/>
    </source>
</evidence>
<evidence type="ECO:0000313" key="7">
    <source>
        <dbReference type="EMBL" id="MDT4514409.1"/>
    </source>
</evidence>
<organism evidence="2 8">
    <name type="scientific">Bacteroides cellulosilyticus</name>
    <dbReference type="NCBI Taxonomy" id="246787"/>
    <lineage>
        <taxon>Bacteria</taxon>
        <taxon>Pseudomonadati</taxon>
        <taxon>Bacteroidota</taxon>
        <taxon>Bacteroidia</taxon>
        <taxon>Bacteroidales</taxon>
        <taxon>Bacteroidaceae</taxon>
        <taxon>Bacteroides</taxon>
    </lineage>
</organism>
<dbReference type="Pfam" id="PF12930">
    <property type="entry name" value="DUF3836"/>
    <property type="match status" value="1"/>
</dbReference>
<keyword evidence="1" id="KW-0732">Signal</keyword>
<accession>A0A0P0GJE5</accession>
<dbReference type="Proteomes" id="UP000482653">
    <property type="component" value="Unassembled WGS sequence"/>
</dbReference>
<evidence type="ECO:0000256" key="1">
    <source>
        <dbReference type="SAM" id="SignalP"/>
    </source>
</evidence>
<feature type="chain" id="PRO_5013461317" evidence="1">
    <location>
        <begin position="28"/>
        <end position="167"/>
    </location>
</feature>
<proteinExistence type="predicted"/>
<dbReference type="GeneID" id="66305796"/>
<name>A0A0P0GJE5_9BACE</name>
<dbReference type="EMBL" id="VVYW01000027">
    <property type="protein sequence ID" value="KAA5403582.1"/>
    <property type="molecule type" value="Genomic_DNA"/>
</dbReference>
<dbReference type="Proteomes" id="UP001266995">
    <property type="component" value="Unassembled WGS sequence"/>
</dbReference>
<dbReference type="KEGG" id="bcel:BcellWH2_02874"/>
<dbReference type="Proteomes" id="UP000061809">
    <property type="component" value="Chromosome"/>
</dbReference>
<evidence type="ECO:0000313" key="9">
    <source>
        <dbReference type="Proteomes" id="UP000325055"/>
    </source>
</evidence>